<evidence type="ECO:0000256" key="1">
    <source>
        <dbReference type="ARBA" id="ARBA00001961"/>
    </source>
</evidence>
<dbReference type="GO" id="GO:0016020">
    <property type="term" value="C:membrane"/>
    <property type="evidence" value="ECO:0007669"/>
    <property type="project" value="TreeGrafter"/>
</dbReference>
<comment type="cofactor">
    <cofactor evidence="1">
        <name>L-ascorbate</name>
        <dbReference type="ChEBI" id="CHEBI:38290"/>
    </cofactor>
</comment>
<keyword evidence="4" id="KW-0560">Oxidoreductase</keyword>
<evidence type="ECO:0000256" key="4">
    <source>
        <dbReference type="ARBA" id="ARBA00023002"/>
    </source>
</evidence>
<evidence type="ECO:0000256" key="2">
    <source>
        <dbReference type="ARBA" id="ARBA00022723"/>
    </source>
</evidence>
<keyword evidence="9" id="KW-1185">Reference proteome</keyword>
<dbReference type="PANTHER" id="PTHR14650:SF1">
    <property type="entry name" value="2-OXOGLUTARATE AND IRON-DEPENDENT OXYGENASE DOMAIN-CONTAINING PROTEIN 3"/>
    <property type="match status" value="1"/>
</dbReference>
<proteinExistence type="predicted"/>
<dbReference type="Proteomes" id="UP000789595">
    <property type="component" value="Unassembled WGS sequence"/>
</dbReference>
<evidence type="ECO:0000313" key="8">
    <source>
        <dbReference type="EMBL" id="CAH0376810.1"/>
    </source>
</evidence>
<gene>
    <name evidence="8" type="ORF">PECAL_5P14030</name>
</gene>
<dbReference type="PANTHER" id="PTHR14650">
    <property type="entry name" value="PROLYL HYDROXYLASE-RELATED"/>
    <property type="match status" value="1"/>
</dbReference>
<keyword evidence="3" id="KW-0223">Dioxygenase</keyword>
<name>A0A8J2X1V2_9STRA</name>
<dbReference type="GO" id="GO:0016705">
    <property type="term" value="F:oxidoreductase activity, acting on paired donors, with incorporation or reduction of molecular oxygen"/>
    <property type="evidence" value="ECO:0007669"/>
    <property type="project" value="InterPro"/>
</dbReference>
<dbReference type="OrthoDB" id="427071at2759"/>
<feature type="compositionally biased region" description="Basic residues" evidence="6">
    <location>
        <begin position="1"/>
        <end position="10"/>
    </location>
</feature>
<dbReference type="InterPro" id="IPR044862">
    <property type="entry name" value="Pro_4_hyd_alph_FE2OG_OXY"/>
</dbReference>
<dbReference type="GO" id="GO:0051213">
    <property type="term" value="F:dioxygenase activity"/>
    <property type="evidence" value="ECO:0007669"/>
    <property type="project" value="UniProtKB-KW"/>
</dbReference>
<evidence type="ECO:0000259" key="7">
    <source>
        <dbReference type="PROSITE" id="PS51471"/>
    </source>
</evidence>
<evidence type="ECO:0000313" key="9">
    <source>
        <dbReference type="Proteomes" id="UP000789595"/>
    </source>
</evidence>
<dbReference type="Gene3D" id="2.60.120.620">
    <property type="entry name" value="q2cbj1_9rhob like domain"/>
    <property type="match status" value="1"/>
</dbReference>
<dbReference type="SMART" id="SM00702">
    <property type="entry name" value="P4Hc"/>
    <property type="match status" value="1"/>
</dbReference>
<dbReference type="GO" id="GO:0005506">
    <property type="term" value="F:iron ion binding"/>
    <property type="evidence" value="ECO:0007669"/>
    <property type="project" value="InterPro"/>
</dbReference>
<evidence type="ECO:0000256" key="6">
    <source>
        <dbReference type="SAM" id="MobiDB-lite"/>
    </source>
</evidence>
<dbReference type="PROSITE" id="PS51471">
    <property type="entry name" value="FE2OG_OXY"/>
    <property type="match status" value="1"/>
</dbReference>
<protein>
    <recommendedName>
        <fullName evidence="7">Fe2OG dioxygenase domain-containing protein</fullName>
    </recommendedName>
</protein>
<dbReference type="EMBL" id="CAKKNE010000005">
    <property type="protein sequence ID" value="CAH0376810.1"/>
    <property type="molecule type" value="Genomic_DNA"/>
</dbReference>
<reference evidence="8" key="1">
    <citation type="submission" date="2021-11" db="EMBL/GenBank/DDBJ databases">
        <authorList>
            <consortium name="Genoscope - CEA"/>
            <person name="William W."/>
        </authorList>
    </citation>
    <scope>NUCLEOTIDE SEQUENCE</scope>
</reference>
<feature type="region of interest" description="Disordered" evidence="6">
    <location>
        <begin position="1"/>
        <end position="30"/>
    </location>
</feature>
<evidence type="ECO:0000256" key="3">
    <source>
        <dbReference type="ARBA" id="ARBA00022964"/>
    </source>
</evidence>
<dbReference type="InterPro" id="IPR039210">
    <property type="entry name" value="OGFOD3"/>
</dbReference>
<feature type="domain" description="Fe2OG dioxygenase" evidence="7">
    <location>
        <begin position="189"/>
        <end position="291"/>
    </location>
</feature>
<dbReference type="InterPro" id="IPR006620">
    <property type="entry name" value="Pro_4_hyd_alph"/>
</dbReference>
<sequence>MPKKQKHKRAQSSSDAKKRAQSSDATPGTSMSRPALLAAAVCAVAAVVLRSARLARPEVMPQRLTRTMRVRHARRTVPCATTSVCGARPCDRVVIDDWLPPAEIDALRDIARRGAAAADAAAAAGGPTIIDINSGFVMAPGARLVNLYQAKSKRKPFGGEDYELYRSVIRRLKAEVEAAFPRASALYFTAPTFLTRLSGENATWEASEPHDEYYQWHVDRENTPHYEFSGLLYLSDYDEDFEGGLFTYDDGSVVEPRRGRLNMFASGAENKHRVTQVTAGQRLTLSFWFACDPAYEFRDFLDGQAHARYRS</sequence>
<dbReference type="InterPro" id="IPR005123">
    <property type="entry name" value="Oxoglu/Fe-dep_dioxygenase_dom"/>
</dbReference>
<dbReference type="GO" id="GO:0031418">
    <property type="term" value="F:L-ascorbic acid binding"/>
    <property type="evidence" value="ECO:0007669"/>
    <property type="project" value="InterPro"/>
</dbReference>
<dbReference type="AlphaFoldDB" id="A0A8J2X1V2"/>
<comment type="caution">
    <text evidence="8">The sequence shown here is derived from an EMBL/GenBank/DDBJ whole genome shotgun (WGS) entry which is preliminary data.</text>
</comment>
<keyword evidence="5" id="KW-0408">Iron</keyword>
<organism evidence="8 9">
    <name type="scientific">Pelagomonas calceolata</name>
    <dbReference type="NCBI Taxonomy" id="35677"/>
    <lineage>
        <taxon>Eukaryota</taxon>
        <taxon>Sar</taxon>
        <taxon>Stramenopiles</taxon>
        <taxon>Ochrophyta</taxon>
        <taxon>Pelagophyceae</taxon>
        <taxon>Pelagomonadales</taxon>
        <taxon>Pelagomonadaceae</taxon>
        <taxon>Pelagomonas</taxon>
    </lineage>
</organism>
<keyword evidence="2" id="KW-0479">Metal-binding</keyword>
<accession>A0A8J2X1V2</accession>
<evidence type="ECO:0000256" key="5">
    <source>
        <dbReference type="ARBA" id="ARBA00023004"/>
    </source>
</evidence>
<dbReference type="Pfam" id="PF13640">
    <property type="entry name" value="2OG-FeII_Oxy_3"/>
    <property type="match status" value="1"/>
</dbReference>